<comment type="caution">
    <text evidence="2">The sequence shown here is derived from an EMBL/GenBank/DDBJ whole genome shotgun (WGS) entry which is preliminary data.</text>
</comment>
<proteinExistence type="predicted"/>
<keyword evidence="3" id="KW-1185">Reference proteome</keyword>
<sequence>MFKIPRIFSLLTTLLVSVQVHATVTNISSERYNRSLPFLAQDAIDRGYELPKPYGFSFNYMKMNQPLIVDSVDFYGPNGGSFDGIVDIETSNAHQESETLTLRADAWVLPFLNLYGVLGYTRGSSLAPVAVTLFPGGIGGGIGPIPFDFELEFDGPTYGVGATLVGGIGNWFAMVDGNYTLTDLNILDGEISSIVISPRVGYMTKYKQHAIQVWVGAMYQNVEQKFTGTLRDIGIGGDGDLGSSKFVVEQHLEDKWNGLIGGQVGLTPNIDLLMEAGFGTRSSFMLGLGYRF</sequence>
<feature type="chain" id="PRO_5046614271" description="Virulence protein" evidence="1">
    <location>
        <begin position="23"/>
        <end position="292"/>
    </location>
</feature>
<name>A0ABQ6DY89_9GAMM</name>
<protein>
    <recommendedName>
        <fullName evidence="4">Virulence protein</fullName>
    </recommendedName>
</protein>
<dbReference type="EMBL" id="BSPQ01000002">
    <property type="protein sequence ID" value="GLS89960.1"/>
    <property type="molecule type" value="Genomic_DNA"/>
</dbReference>
<evidence type="ECO:0008006" key="4">
    <source>
        <dbReference type="Google" id="ProtNLM"/>
    </source>
</evidence>
<organism evidence="2 3">
    <name type="scientific">Psychromonas marina</name>
    <dbReference type="NCBI Taxonomy" id="88364"/>
    <lineage>
        <taxon>Bacteria</taxon>
        <taxon>Pseudomonadati</taxon>
        <taxon>Pseudomonadota</taxon>
        <taxon>Gammaproteobacteria</taxon>
        <taxon>Alteromonadales</taxon>
        <taxon>Psychromonadaceae</taxon>
        <taxon>Psychromonas</taxon>
    </lineage>
</organism>
<dbReference type="RefSeq" id="WP_284203082.1">
    <property type="nucleotide sequence ID" value="NZ_BSPQ01000002.1"/>
</dbReference>
<evidence type="ECO:0000313" key="3">
    <source>
        <dbReference type="Proteomes" id="UP001157353"/>
    </source>
</evidence>
<dbReference type="InterPro" id="IPR000758">
    <property type="entry name" value="Enterovir_OMP"/>
</dbReference>
<feature type="signal peptide" evidence="1">
    <location>
        <begin position="1"/>
        <end position="22"/>
    </location>
</feature>
<reference evidence="3" key="1">
    <citation type="journal article" date="2019" name="Int. J. Syst. Evol. Microbiol.">
        <title>The Global Catalogue of Microorganisms (GCM) 10K type strain sequencing project: providing services to taxonomists for standard genome sequencing and annotation.</title>
        <authorList>
            <consortium name="The Broad Institute Genomics Platform"/>
            <consortium name="The Broad Institute Genome Sequencing Center for Infectious Disease"/>
            <person name="Wu L."/>
            <person name="Ma J."/>
        </authorList>
    </citation>
    <scope>NUCLEOTIDE SEQUENCE [LARGE SCALE GENOMIC DNA]</scope>
    <source>
        <strain evidence="3">NBRC 103166</strain>
    </source>
</reference>
<evidence type="ECO:0000256" key="1">
    <source>
        <dbReference type="SAM" id="SignalP"/>
    </source>
</evidence>
<dbReference type="PROSITE" id="PS00695">
    <property type="entry name" value="ENT_VIR_OMP_2"/>
    <property type="match status" value="1"/>
</dbReference>
<dbReference type="Proteomes" id="UP001157353">
    <property type="component" value="Unassembled WGS sequence"/>
</dbReference>
<accession>A0ABQ6DY89</accession>
<gene>
    <name evidence="2" type="ORF">GCM10007916_10270</name>
</gene>
<evidence type="ECO:0000313" key="2">
    <source>
        <dbReference type="EMBL" id="GLS89960.1"/>
    </source>
</evidence>
<keyword evidence="1" id="KW-0732">Signal</keyword>